<sequence>MSPIRALKPLGFLNATRSDRKSTRIPKYTRSDLFDSCNNTFKLVHLSSFEIQSRFSNHNVFRLHLTNLPCDHEPDSEHYIRSDSQIQREATDELTHHPCDHVPYSTIKSTRIPKYNANRSV</sequence>
<organism evidence="1 2">
    <name type="scientific">Senna tora</name>
    <dbReference type="NCBI Taxonomy" id="362788"/>
    <lineage>
        <taxon>Eukaryota</taxon>
        <taxon>Viridiplantae</taxon>
        <taxon>Streptophyta</taxon>
        <taxon>Embryophyta</taxon>
        <taxon>Tracheophyta</taxon>
        <taxon>Spermatophyta</taxon>
        <taxon>Magnoliopsida</taxon>
        <taxon>eudicotyledons</taxon>
        <taxon>Gunneridae</taxon>
        <taxon>Pentapetalae</taxon>
        <taxon>rosids</taxon>
        <taxon>fabids</taxon>
        <taxon>Fabales</taxon>
        <taxon>Fabaceae</taxon>
        <taxon>Caesalpinioideae</taxon>
        <taxon>Cassia clade</taxon>
        <taxon>Senna</taxon>
    </lineage>
</organism>
<evidence type="ECO:0000313" key="2">
    <source>
        <dbReference type="Proteomes" id="UP000634136"/>
    </source>
</evidence>
<gene>
    <name evidence="1" type="ORF">G2W53_040172</name>
</gene>
<keyword evidence="2" id="KW-1185">Reference proteome</keyword>
<evidence type="ECO:0000313" key="1">
    <source>
        <dbReference type="EMBL" id="KAF7808011.1"/>
    </source>
</evidence>
<protein>
    <submittedName>
        <fullName evidence="1">Uncharacterized protein</fullName>
    </submittedName>
</protein>
<dbReference type="EMBL" id="JAAIUW010000012">
    <property type="protein sequence ID" value="KAF7808011.1"/>
    <property type="molecule type" value="Genomic_DNA"/>
</dbReference>
<name>A0A834W6V1_9FABA</name>
<reference evidence="1" key="1">
    <citation type="submission" date="2020-09" db="EMBL/GenBank/DDBJ databases">
        <title>Genome-Enabled Discovery of Anthraquinone Biosynthesis in Senna tora.</title>
        <authorList>
            <person name="Kang S.-H."/>
            <person name="Pandey R.P."/>
            <person name="Lee C.-M."/>
            <person name="Sim J.-S."/>
            <person name="Jeong J.-T."/>
            <person name="Choi B.-S."/>
            <person name="Jung M."/>
            <person name="Ginzburg D."/>
            <person name="Zhao K."/>
            <person name="Won S.Y."/>
            <person name="Oh T.-J."/>
            <person name="Yu Y."/>
            <person name="Kim N.-H."/>
            <person name="Lee O.R."/>
            <person name="Lee T.-H."/>
            <person name="Bashyal P."/>
            <person name="Kim T.-S."/>
            <person name="Lee W.-H."/>
            <person name="Kawkins C."/>
            <person name="Kim C.-K."/>
            <person name="Kim J.S."/>
            <person name="Ahn B.O."/>
            <person name="Rhee S.Y."/>
            <person name="Sohng J.K."/>
        </authorList>
    </citation>
    <scope>NUCLEOTIDE SEQUENCE</scope>
    <source>
        <tissue evidence="1">Leaf</tissue>
    </source>
</reference>
<accession>A0A834W6V1</accession>
<dbReference type="Proteomes" id="UP000634136">
    <property type="component" value="Unassembled WGS sequence"/>
</dbReference>
<proteinExistence type="predicted"/>
<comment type="caution">
    <text evidence="1">The sequence shown here is derived from an EMBL/GenBank/DDBJ whole genome shotgun (WGS) entry which is preliminary data.</text>
</comment>
<dbReference type="AlphaFoldDB" id="A0A834W6V1"/>